<dbReference type="AlphaFoldDB" id="A0A1G4RY34"/>
<name>A0A1G4RY34_9HYPH</name>
<dbReference type="SUPFAM" id="SSF47413">
    <property type="entry name" value="lambda repressor-like DNA-binding domains"/>
    <property type="match status" value="1"/>
</dbReference>
<organism evidence="2 3">
    <name type="scientific">Rhizobium mongolense subsp. loessense</name>
    <dbReference type="NCBI Taxonomy" id="158890"/>
    <lineage>
        <taxon>Bacteria</taxon>
        <taxon>Pseudomonadati</taxon>
        <taxon>Pseudomonadota</taxon>
        <taxon>Alphaproteobacteria</taxon>
        <taxon>Hyphomicrobiales</taxon>
        <taxon>Rhizobiaceae</taxon>
        <taxon>Rhizobium/Agrobacterium group</taxon>
        <taxon>Rhizobium</taxon>
    </lineage>
</organism>
<evidence type="ECO:0000313" key="2">
    <source>
        <dbReference type="EMBL" id="SCW61863.1"/>
    </source>
</evidence>
<accession>A0A1G4RY34</accession>
<evidence type="ECO:0000313" key="3">
    <source>
        <dbReference type="Proteomes" id="UP000199542"/>
    </source>
</evidence>
<reference evidence="2 3" key="1">
    <citation type="submission" date="2016-10" db="EMBL/GenBank/DDBJ databases">
        <authorList>
            <person name="de Groot N.N."/>
        </authorList>
    </citation>
    <scope>NUCLEOTIDE SEQUENCE [LARGE SCALE GENOMIC DNA]</scope>
    <source>
        <strain evidence="2 3">CGMCC 1.3401</strain>
    </source>
</reference>
<dbReference type="Gene3D" id="1.10.260.40">
    <property type="entry name" value="lambda repressor-like DNA-binding domains"/>
    <property type="match status" value="1"/>
</dbReference>
<gene>
    <name evidence="2" type="ORF">SAMN02927900_03184</name>
</gene>
<dbReference type="GO" id="GO:0003677">
    <property type="term" value="F:DNA binding"/>
    <property type="evidence" value="ECO:0007669"/>
    <property type="project" value="InterPro"/>
</dbReference>
<sequence length="147" mass="16257">MKAKSPNAIDIYVGGRLRLRRKVLGLSQSSLADALGITFQQVQKYEKGMNRIGASRLQRIAEILKVPVGFFFENNASASPDVEPRRETDDVTLFMTSKEAVALSRAFLAIEDPNVRQKLLALTRSLGSATPVENHRDSPSQIESERG</sequence>
<feature type="domain" description="HTH cro/C1-type" evidence="1">
    <location>
        <begin position="17"/>
        <end position="71"/>
    </location>
</feature>
<evidence type="ECO:0000259" key="1">
    <source>
        <dbReference type="PROSITE" id="PS50943"/>
    </source>
</evidence>
<dbReference type="Pfam" id="PF01381">
    <property type="entry name" value="HTH_3"/>
    <property type="match status" value="1"/>
</dbReference>
<dbReference type="PANTHER" id="PTHR43236:SF1">
    <property type="entry name" value="BLL7220 PROTEIN"/>
    <property type="match status" value="1"/>
</dbReference>
<dbReference type="EMBL" id="FMTM01000004">
    <property type="protein sequence ID" value="SCW61863.1"/>
    <property type="molecule type" value="Genomic_DNA"/>
</dbReference>
<dbReference type="InterPro" id="IPR010982">
    <property type="entry name" value="Lambda_DNA-bd_dom_sf"/>
</dbReference>
<dbReference type="PROSITE" id="PS50943">
    <property type="entry name" value="HTH_CROC1"/>
    <property type="match status" value="1"/>
</dbReference>
<dbReference type="PANTHER" id="PTHR43236">
    <property type="entry name" value="ANTITOXIN HIGA1"/>
    <property type="match status" value="1"/>
</dbReference>
<proteinExistence type="predicted"/>
<protein>
    <submittedName>
        <fullName evidence="2">Transcriptional regulator, contains XRE-family HTH domain</fullName>
    </submittedName>
</protein>
<dbReference type="RefSeq" id="WP_092585779.1">
    <property type="nucleotide sequence ID" value="NZ_FMTM01000004.1"/>
</dbReference>
<dbReference type="Proteomes" id="UP000199542">
    <property type="component" value="Unassembled WGS sequence"/>
</dbReference>
<dbReference type="CDD" id="cd00093">
    <property type="entry name" value="HTH_XRE"/>
    <property type="match status" value="1"/>
</dbReference>
<dbReference type="InterPro" id="IPR001387">
    <property type="entry name" value="Cro/C1-type_HTH"/>
</dbReference>
<dbReference type="SMART" id="SM00530">
    <property type="entry name" value="HTH_XRE"/>
    <property type="match status" value="1"/>
</dbReference>
<dbReference type="InterPro" id="IPR052345">
    <property type="entry name" value="Rad_response_metalloprotease"/>
</dbReference>